<dbReference type="Pfam" id="PF00583">
    <property type="entry name" value="Acetyltransf_1"/>
    <property type="match status" value="1"/>
</dbReference>
<dbReference type="Proteomes" id="UP000756132">
    <property type="component" value="Chromosome 4"/>
</dbReference>
<dbReference type="OrthoDB" id="544277at2759"/>
<dbReference type="SUPFAM" id="SSF55729">
    <property type="entry name" value="Acyl-CoA N-acyltransferases (Nat)"/>
    <property type="match status" value="1"/>
</dbReference>
<dbReference type="EMBL" id="CP090166">
    <property type="protein sequence ID" value="UJO16112.1"/>
    <property type="molecule type" value="Genomic_DNA"/>
</dbReference>
<dbReference type="PANTHER" id="PTHR42791:SF1">
    <property type="entry name" value="N-ACETYLTRANSFERASE DOMAIN-CONTAINING PROTEIN"/>
    <property type="match status" value="1"/>
</dbReference>
<keyword evidence="3" id="KW-1185">Reference proteome</keyword>
<evidence type="ECO:0000313" key="3">
    <source>
        <dbReference type="Proteomes" id="UP000756132"/>
    </source>
</evidence>
<name>A0A9Q8P7Q3_PASFU</name>
<dbReference type="GeneID" id="71984601"/>
<dbReference type="Gene3D" id="3.40.630.30">
    <property type="match status" value="1"/>
</dbReference>
<dbReference type="KEGG" id="ffu:CLAFUR5_04723"/>
<gene>
    <name evidence="2" type="ORF">CLAFUR5_04723</name>
</gene>
<accession>A0A9Q8P7Q3</accession>
<organism evidence="2 3">
    <name type="scientific">Passalora fulva</name>
    <name type="common">Tomato leaf mold</name>
    <name type="synonym">Cladosporium fulvum</name>
    <dbReference type="NCBI Taxonomy" id="5499"/>
    <lineage>
        <taxon>Eukaryota</taxon>
        <taxon>Fungi</taxon>
        <taxon>Dikarya</taxon>
        <taxon>Ascomycota</taxon>
        <taxon>Pezizomycotina</taxon>
        <taxon>Dothideomycetes</taxon>
        <taxon>Dothideomycetidae</taxon>
        <taxon>Mycosphaerellales</taxon>
        <taxon>Mycosphaerellaceae</taxon>
        <taxon>Fulvia</taxon>
    </lineage>
</organism>
<dbReference type="AlphaFoldDB" id="A0A9Q8P7Q3"/>
<dbReference type="InterPro" id="IPR052523">
    <property type="entry name" value="Trichothecene_AcTrans"/>
</dbReference>
<reference evidence="2" key="1">
    <citation type="submission" date="2021-12" db="EMBL/GenBank/DDBJ databases">
        <authorList>
            <person name="Zaccaron A."/>
            <person name="Stergiopoulos I."/>
        </authorList>
    </citation>
    <scope>NUCLEOTIDE SEQUENCE</scope>
    <source>
        <strain evidence="2">Race5_Kim</strain>
    </source>
</reference>
<feature type="domain" description="N-acetyltransferase" evidence="1">
    <location>
        <begin position="130"/>
        <end position="191"/>
    </location>
</feature>
<evidence type="ECO:0000259" key="1">
    <source>
        <dbReference type="Pfam" id="PF00583"/>
    </source>
</evidence>
<dbReference type="InterPro" id="IPR000182">
    <property type="entry name" value="GNAT_dom"/>
</dbReference>
<dbReference type="InterPro" id="IPR016181">
    <property type="entry name" value="Acyl_CoA_acyltransferase"/>
</dbReference>
<proteinExistence type="predicted"/>
<dbReference type="RefSeq" id="XP_047760478.1">
    <property type="nucleotide sequence ID" value="XM_047903871.1"/>
</dbReference>
<dbReference type="GO" id="GO:0016747">
    <property type="term" value="F:acyltransferase activity, transferring groups other than amino-acyl groups"/>
    <property type="evidence" value="ECO:0007669"/>
    <property type="project" value="InterPro"/>
</dbReference>
<protein>
    <recommendedName>
        <fullName evidence="1">N-acetyltransferase domain-containing protein</fullName>
    </recommendedName>
</protein>
<dbReference type="PANTHER" id="PTHR42791">
    <property type="entry name" value="GNAT FAMILY ACETYLTRANSFERASE"/>
    <property type="match status" value="1"/>
</dbReference>
<sequence length="239" mass="26626">MADLETTSATKGDTNILEYKEKTATLLSEIFISDPVIRFMLSGLDDTTRLSYMHEYFSALTKAAMLNNATFQEASSWTCVAIWLPPGKKVDNPLTILQAGILQAVLKLGFNGIKKMLWDYQGQAEALKKKELEKERFWYLFFIATVVEARGKGLATGVVEGWKGRARADGVPVWLEATTERSRGIYERCGFRVAGEVVLGRGTHSRDGVVEKGGPGVRVWGMVWRPEEEEVKAEESKAV</sequence>
<evidence type="ECO:0000313" key="2">
    <source>
        <dbReference type="EMBL" id="UJO16112.1"/>
    </source>
</evidence>
<reference evidence="2" key="2">
    <citation type="journal article" date="2022" name="Microb. Genom.">
        <title>A chromosome-scale genome assembly of the tomato pathogen Cladosporium fulvum reveals a compartmentalized genome architecture and the presence of a dispensable chromosome.</title>
        <authorList>
            <person name="Zaccaron A.Z."/>
            <person name="Chen L.H."/>
            <person name="Samaras A."/>
            <person name="Stergiopoulos I."/>
        </authorList>
    </citation>
    <scope>NUCLEOTIDE SEQUENCE</scope>
    <source>
        <strain evidence="2">Race5_Kim</strain>
    </source>
</reference>